<dbReference type="SUPFAM" id="SSF52540">
    <property type="entry name" value="P-loop containing nucleoside triphosphate hydrolases"/>
    <property type="match status" value="1"/>
</dbReference>
<dbReference type="Pfam" id="PF13635">
    <property type="entry name" value="DUF4143"/>
    <property type="match status" value="1"/>
</dbReference>
<organism evidence="4 5">
    <name type="scientific">Bacteroides uniformis</name>
    <dbReference type="NCBI Taxonomy" id="820"/>
    <lineage>
        <taxon>Bacteria</taxon>
        <taxon>Pseudomonadati</taxon>
        <taxon>Bacteroidota</taxon>
        <taxon>Bacteroidia</taxon>
        <taxon>Bacteroidales</taxon>
        <taxon>Bacteroidaceae</taxon>
        <taxon>Bacteroides</taxon>
    </lineage>
</organism>
<accession>A0A413NT41</accession>
<evidence type="ECO:0000313" key="5">
    <source>
        <dbReference type="Proteomes" id="UP000283684"/>
    </source>
</evidence>
<feature type="domain" description="AAA" evidence="1">
    <location>
        <begin position="19"/>
        <end position="130"/>
    </location>
</feature>
<reference evidence="4 5" key="1">
    <citation type="submission" date="2018-08" db="EMBL/GenBank/DDBJ databases">
        <title>A genome reference for cultivated species of the human gut microbiota.</title>
        <authorList>
            <person name="Zou Y."/>
            <person name="Xue W."/>
            <person name="Luo G."/>
        </authorList>
    </citation>
    <scope>NUCLEOTIDE SEQUENCE [LARGE SCALE GENOMIC DNA]</scope>
    <source>
        <strain evidence="4 5">AM50-4</strain>
    </source>
</reference>
<dbReference type="EMBL" id="QSEE01000001">
    <property type="protein sequence ID" value="RGZ51716.1"/>
    <property type="molecule type" value="Genomic_DNA"/>
</dbReference>
<proteinExistence type="predicted"/>
<dbReference type="InterPro" id="IPR041682">
    <property type="entry name" value="AAA_14"/>
</dbReference>
<dbReference type="Proteomes" id="UP000442334">
    <property type="component" value="Unassembled WGS sequence"/>
</dbReference>
<dbReference type="GO" id="GO:0005524">
    <property type="term" value="F:ATP binding"/>
    <property type="evidence" value="ECO:0007669"/>
    <property type="project" value="UniProtKB-KW"/>
</dbReference>
<comment type="caution">
    <text evidence="4">The sequence shown here is derived from an EMBL/GenBank/DDBJ whole genome shotgun (WGS) entry which is preliminary data.</text>
</comment>
<evidence type="ECO:0000313" key="3">
    <source>
        <dbReference type="EMBL" id="KAB4186306.1"/>
    </source>
</evidence>
<evidence type="ECO:0000259" key="2">
    <source>
        <dbReference type="Pfam" id="PF13635"/>
    </source>
</evidence>
<keyword evidence="4" id="KW-0547">Nucleotide-binding</keyword>
<sequence length="421" mass="47521">MYYNRLLEKEIDLNLKTSGAVLVAGPKFCGKTTTCMLYQKSFIKLNTKQVIAMARMNPKAVLRGETPRLIDEWQKAPDIWNQVKDDLDFNYEFGKFILTGSSTPADKTEVHHSGAGRITPLLMRPMSLFESKESKGTVSLQNLFDGTGDYPWEIDHDFTLEDVAHLLCRGGWPISVLAQKEIALEITKNYWNGLFVFEDCENERFRNKKPEVLKMIVKSYARHISTEAAISTIIADVRQSNERTMDPKTFDDYMEALKDLYLIEDMPAWNPNIRSKTSIRSTPTRHFIDTSIACRALNIMPDDLLCDLESFGLFFEDMAVRDLKIYASTLGGEVLHYRDNAGLECDAVVHLEDGRWGAIEIKLGGDELIKAGAASLKALKAKIEEKSDEKSPSFLMVLTAVGGAYQREDGVYVASINYLKP</sequence>
<dbReference type="Proteomes" id="UP000283684">
    <property type="component" value="Unassembled WGS sequence"/>
</dbReference>
<feature type="domain" description="DUF4143" evidence="2">
    <location>
        <begin position="205"/>
        <end position="363"/>
    </location>
</feature>
<protein>
    <submittedName>
        <fullName evidence="4">ATP-binding protein</fullName>
    </submittedName>
</protein>
<evidence type="ECO:0000313" key="6">
    <source>
        <dbReference type="Proteomes" id="UP000442334"/>
    </source>
</evidence>
<evidence type="ECO:0000313" key="4">
    <source>
        <dbReference type="EMBL" id="RGZ51716.1"/>
    </source>
</evidence>
<gene>
    <name evidence="4" type="ORF">DW988_02490</name>
    <name evidence="3" type="ORF">GAQ34_08160</name>
</gene>
<name>A0A413NT41_BACUN</name>
<evidence type="ECO:0000259" key="1">
    <source>
        <dbReference type="Pfam" id="PF13173"/>
    </source>
</evidence>
<dbReference type="EMBL" id="WCUA01000006">
    <property type="protein sequence ID" value="KAB4186306.1"/>
    <property type="molecule type" value="Genomic_DNA"/>
</dbReference>
<dbReference type="AlphaFoldDB" id="A0A413NT41"/>
<dbReference type="PANTHER" id="PTHR43566:SF2">
    <property type="entry name" value="DUF4143 DOMAIN-CONTAINING PROTEIN"/>
    <property type="match status" value="1"/>
</dbReference>
<dbReference type="InterPro" id="IPR027417">
    <property type="entry name" value="P-loop_NTPase"/>
</dbReference>
<keyword evidence="4" id="KW-0067">ATP-binding</keyword>
<reference evidence="3 6" key="2">
    <citation type="journal article" date="2019" name="Nat. Med.">
        <title>A library of human gut bacterial isolates paired with longitudinal multiomics data enables mechanistic microbiome research.</title>
        <authorList>
            <person name="Poyet M."/>
            <person name="Groussin M."/>
            <person name="Gibbons S.M."/>
            <person name="Avila-Pacheco J."/>
            <person name="Jiang X."/>
            <person name="Kearney S.M."/>
            <person name="Perrotta A.R."/>
            <person name="Berdy B."/>
            <person name="Zhao S."/>
            <person name="Lieberman T.D."/>
            <person name="Swanson P.K."/>
            <person name="Smith M."/>
            <person name="Roesemann S."/>
            <person name="Alexander J.E."/>
            <person name="Rich S.A."/>
            <person name="Livny J."/>
            <person name="Vlamakis H."/>
            <person name="Clish C."/>
            <person name="Bullock K."/>
            <person name="Deik A."/>
            <person name="Scott J."/>
            <person name="Pierce K.A."/>
            <person name="Xavier R.J."/>
            <person name="Alm E.J."/>
        </authorList>
    </citation>
    <scope>NUCLEOTIDE SEQUENCE [LARGE SCALE GENOMIC DNA]</scope>
    <source>
        <strain evidence="3 6">BIOML-A21</strain>
    </source>
</reference>
<dbReference type="Pfam" id="PF13173">
    <property type="entry name" value="AAA_14"/>
    <property type="match status" value="1"/>
</dbReference>
<dbReference type="PANTHER" id="PTHR43566">
    <property type="entry name" value="CONSERVED PROTEIN"/>
    <property type="match status" value="1"/>
</dbReference>
<dbReference type="InterPro" id="IPR025420">
    <property type="entry name" value="DUF4143"/>
</dbReference>
<dbReference type="RefSeq" id="WP_117958634.1">
    <property type="nucleotide sequence ID" value="NZ_JANUJA010000001.1"/>
</dbReference>